<feature type="compositionally biased region" description="Basic and acidic residues" evidence="1">
    <location>
        <begin position="65"/>
        <end position="78"/>
    </location>
</feature>
<dbReference type="InParanoid" id="A0A259U3K9"/>
<feature type="region of interest" description="Disordered" evidence="1">
    <location>
        <begin position="1"/>
        <end position="88"/>
    </location>
</feature>
<dbReference type="OrthoDB" id="1525239at2"/>
<feature type="compositionally biased region" description="Basic and acidic residues" evidence="1">
    <location>
        <begin position="1"/>
        <end position="15"/>
    </location>
</feature>
<feature type="compositionally biased region" description="Acidic residues" evidence="1">
    <location>
        <begin position="31"/>
        <end position="42"/>
    </location>
</feature>
<reference evidence="2 3" key="1">
    <citation type="submission" date="2016-11" db="EMBL/GenBank/DDBJ databases">
        <title>Study of marine rhodopsin-containing bacteria.</title>
        <authorList>
            <person name="Yoshizawa S."/>
            <person name="Kumagai Y."/>
            <person name="Kogure K."/>
        </authorList>
    </citation>
    <scope>NUCLEOTIDE SEQUENCE [LARGE SCALE GENOMIC DNA]</scope>
    <source>
        <strain evidence="2 3">SG-29</strain>
    </source>
</reference>
<name>A0A259U3K9_9BACT</name>
<evidence type="ECO:0000313" key="3">
    <source>
        <dbReference type="Proteomes" id="UP000216446"/>
    </source>
</evidence>
<dbReference type="EMBL" id="MQWB01000001">
    <property type="protein sequence ID" value="OZC04408.1"/>
    <property type="molecule type" value="Genomic_DNA"/>
</dbReference>
<dbReference type="Proteomes" id="UP000216446">
    <property type="component" value="Unassembled WGS sequence"/>
</dbReference>
<dbReference type="AlphaFoldDB" id="A0A259U3K9"/>
<gene>
    <name evidence="2" type="ORF">BSZ36_16325</name>
</gene>
<protein>
    <submittedName>
        <fullName evidence="2">Uncharacterized protein</fullName>
    </submittedName>
</protein>
<keyword evidence="3" id="KW-1185">Reference proteome</keyword>
<comment type="caution">
    <text evidence="2">The sequence shown here is derived from an EMBL/GenBank/DDBJ whole genome shotgun (WGS) entry which is preliminary data.</text>
</comment>
<accession>A0A259U3K9</accession>
<organism evidence="2 3">
    <name type="scientific">Rubricoccus marinus</name>
    <dbReference type="NCBI Taxonomy" id="716817"/>
    <lineage>
        <taxon>Bacteria</taxon>
        <taxon>Pseudomonadati</taxon>
        <taxon>Rhodothermota</taxon>
        <taxon>Rhodothermia</taxon>
        <taxon>Rhodothermales</taxon>
        <taxon>Rubricoccaceae</taxon>
        <taxon>Rubricoccus</taxon>
    </lineage>
</organism>
<evidence type="ECO:0000256" key="1">
    <source>
        <dbReference type="SAM" id="MobiDB-lite"/>
    </source>
</evidence>
<evidence type="ECO:0000313" key="2">
    <source>
        <dbReference type="EMBL" id="OZC04408.1"/>
    </source>
</evidence>
<proteinExistence type="predicted"/>
<dbReference type="RefSeq" id="WP_094550843.1">
    <property type="nucleotide sequence ID" value="NZ_MQWB01000001.1"/>
</dbReference>
<sequence length="88" mass="9392">MHPDQYTPDSHRYRAADSNPAKPEQDQNSDAIDEAVETDSDEPGSAPEVEGGRQAEAGNAYVGRTMDDSLKSSPRVDEPGAGTADEDD</sequence>